<comment type="caution">
    <text evidence="2">The sequence shown here is derived from an EMBL/GenBank/DDBJ whole genome shotgun (WGS) entry which is preliminary data.</text>
</comment>
<proteinExistence type="predicted"/>
<accession>A0ABX9JW27</accession>
<feature type="transmembrane region" description="Helical" evidence="1">
    <location>
        <begin position="23"/>
        <end position="52"/>
    </location>
</feature>
<name>A0ABX9JW27_9BACT</name>
<evidence type="ECO:0000313" key="3">
    <source>
        <dbReference type="Proteomes" id="UP000256345"/>
    </source>
</evidence>
<keyword evidence="3" id="KW-1185">Reference proteome</keyword>
<keyword evidence="1" id="KW-1133">Transmembrane helix</keyword>
<reference evidence="2 3" key="1">
    <citation type="submission" date="2018-08" db="EMBL/GenBank/DDBJ databases">
        <title>Genomic Encyclopedia of Archaeal and Bacterial Type Strains, Phase II (KMG-II): from individual species to whole genera.</title>
        <authorList>
            <person name="Goeker M."/>
        </authorList>
    </citation>
    <scope>NUCLEOTIDE SEQUENCE [LARGE SCALE GENOMIC DNA]</scope>
    <source>
        <strain evidence="2 3">DSM 2261</strain>
    </source>
</reference>
<sequence length="131" mass="15155">MSGLLFIHGAFAWMYYPLPIEEYVGVLGAVAGSAVVSFLVWMPFCAWVFYVCMEGRPPTWRSVTAAYLEMLGEGAFWLMELPARMFVRLVRAIRPFGLGLRPRLQDLEDRLEEGIARRIRGRRNWLRSLVR</sequence>
<dbReference type="EMBL" id="QUMU01000009">
    <property type="protein sequence ID" value="REG27994.1"/>
    <property type="molecule type" value="Genomic_DNA"/>
</dbReference>
<organism evidence="2 3">
    <name type="scientific">Archangium gephyra</name>
    <dbReference type="NCBI Taxonomy" id="48"/>
    <lineage>
        <taxon>Bacteria</taxon>
        <taxon>Pseudomonadati</taxon>
        <taxon>Myxococcota</taxon>
        <taxon>Myxococcia</taxon>
        <taxon>Myxococcales</taxon>
        <taxon>Cystobacterineae</taxon>
        <taxon>Archangiaceae</taxon>
        <taxon>Archangium</taxon>
    </lineage>
</organism>
<protein>
    <submittedName>
        <fullName evidence="2">Uncharacterized protein</fullName>
    </submittedName>
</protein>
<evidence type="ECO:0000256" key="1">
    <source>
        <dbReference type="SAM" id="Phobius"/>
    </source>
</evidence>
<evidence type="ECO:0000313" key="2">
    <source>
        <dbReference type="EMBL" id="REG27994.1"/>
    </source>
</evidence>
<keyword evidence="1" id="KW-0812">Transmembrane</keyword>
<dbReference type="Proteomes" id="UP000256345">
    <property type="component" value="Unassembled WGS sequence"/>
</dbReference>
<keyword evidence="1" id="KW-0472">Membrane</keyword>
<gene>
    <name evidence="2" type="ORF">ATI61_109336</name>
</gene>